<dbReference type="Pfam" id="PF11717">
    <property type="entry name" value="Tudor-knot"/>
    <property type="match status" value="1"/>
</dbReference>
<dbReference type="WBParaSite" id="SMUV_0001065901-mRNA-1">
    <property type="protein sequence ID" value="SMUV_0001065901-mRNA-1"/>
    <property type="gene ID" value="SMUV_0001065901"/>
</dbReference>
<dbReference type="Gene3D" id="2.30.30.140">
    <property type="match status" value="1"/>
</dbReference>
<evidence type="ECO:0000259" key="2">
    <source>
        <dbReference type="SMART" id="SM00298"/>
    </source>
</evidence>
<evidence type="ECO:0000313" key="4">
    <source>
        <dbReference type="WBParaSite" id="SMUV_0001065901-mRNA-1"/>
    </source>
</evidence>
<proteinExistence type="predicted"/>
<feature type="region of interest" description="Disordered" evidence="1">
    <location>
        <begin position="236"/>
        <end position="266"/>
    </location>
</feature>
<feature type="domain" description="Chromo" evidence="2">
    <location>
        <begin position="109"/>
        <end position="165"/>
    </location>
</feature>
<organism evidence="3 4">
    <name type="scientific">Syphacia muris</name>
    <dbReference type="NCBI Taxonomy" id="451379"/>
    <lineage>
        <taxon>Eukaryota</taxon>
        <taxon>Metazoa</taxon>
        <taxon>Ecdysozoa</taxon>
        <taxon>Nematoda</taxon>
        <taxon>Chromadorea</taxon>
        <taxon>Rhabditida</taxon>
        <taxon>Spirurina</taxon>
        <taxon>Oxyuridomorpha</taxon>
        <taxon>Oxyuroidea</taxon>
        <taxon>Oxyuridae</taxon>
        <taxon>Syphacia</taxon>
    </lineage>
</organism>
<dbReference type="SUPFAM" id="SSF54160">
    <property type="entry name" value="Chromo domain-like"/>
    <property type="match status" value="1"/>
</dbReference>
<evidence type="ECO:0000256" key="1">
    <source>
        <dbReference type="SAM" id="MobiDB-lite"/>
    </source>
</evidence>
<keyword evidence="3" id="KW-1185">Reference proteome</keyword>
<feature type="compositionally biased region" description="Polar residues" evidence="1">
    <location>
        <begin position="236"/>
        <end position="252"/>
    </location>
</feature>
<accession>A0A0N5B064</accession>
<evidence type="ECO:0000313" key="3">
    <source>
        <dbReference type="Proteomes" id="UP000046393"/>
    </source>
</evidence>
<protein>
    <submittedName>
        <fullName evidence="4">Chromo domain-containing protein</fullName>
    </submittedName>
</protein>
<dbReference type="AlphaFoldDB" id="A0A0N5B064"/>
<dbReference type="Proteomes" id="UP000046393">
    <property type="component" value="Unplaced"/>
</dbReference>
<dbReference type="STRING" id="451379.A0A0N5B064"/>
<dbReference type="SMART" id="SM00298">
    <property type="entry name" value="CHROMO"/>
    <property type="match status" value="1"/>
</dbReference>
<dbReference type="InterPro" id="IPR000953">
    <property type="entry name" value="Chromo/chromo_shadow_dom"/>
</dbReference>
<sequence length="869" mass="97004">MDVDEINDWLRSDARNDLTGRKRKKLRHSLHFVFQDLCPNAIHNVCIIESRVVETGTLDSILVDDSSGKWHVMRQTGQIEHWRLRANFGAMKYCRGQIVVCKWKGTSTQYEAKIIDVSSKRKKTPYKVHYLGWKNKWDEWIGEERIMKIKTCRSRVVKNFEADTPGSADCNSITAPSTSKQHAEDHLKHMAVAGAEKPGKSGICLIGEQKQGTSFVEPSLETATINNSAIVATHNQVATKKNDASAKQTAARSTKRNDSRKRKMPTGWIRRSSRTQKLQMQQLGISEELVDKLMKDVDSSPVVENHAEPGSSGEMLISKGKEESKNMKVPRSTATNASVCHKRNHVKSKKMKLILSSEASSEAEINVKNSNQTSTTFKDGPICSNGNSSAVKQEQNSEVKVEDSCTGCRPGSSISGGDQCLKNVKTEETSSDSHSADMISPTTAMVNIAYELIESFPSLSDGLSSKFLSLSPALVILNLINELKSCEKYTLKNVKDPLPSTAVLQKNVDSYNESRDRKFSEGFNHNFSRRKCFDNNTDSCCNSSVLRSSDNNSPQLVNDQQIPSNAEFLTPTVSTSKETISGGSRQFQDVELTDGVYRVLNLLIYKVVPQSLLAILLHPRGTEIRNYFPYPSLQARKKMGYQRPKELMPLKTTQRLGFADIFRRNQRKLNSECSNFPDVPSTSKQHLCNDSSVLRIESINFQKSCTTTKDDCGITRPPFCGVATKDDCGITRPPFCGATYLAENKTNQSINNSVLVGCCAYNSKSDGCNHKINGIQQNNDVALPEGDLCIQAKIKKQPTFEDFIPLPPHILEDHCYIKMPNSLYSNDNKRECMYDSQVNDDESVENDMAIKPEVVNGHSKTLQEVMLEI</sequence>
<name>A0A0N5B064_9BILA</name>
<dbReference type="InterPro" id="IPR025995">
    <property type="entry name" value="Tudor-knot"/>
</dbReference>
<reference evidence="4" key="1">
    <citation type="submission" date="2016-04" db="UniProtKB">
        <authorList>
            <consortium name="WormBaseParasite"/>
        </authorList>
    </citation>
    <scope>IDENTIFICATION</scope>
</reference>
<dbReference type="InterPro" id="IPR016197">
    <property type="entry name" value="Chromo-like_dom_sf"/>
</dbReference>